<dbReference type="OrthoDB" id="6078471at2"/>
<dbReference type="InterPro" id="IPR016181">
    <property type="entry name" value="Acyl_CoA_acyltransferase"/>
</dbReference>
<protein>
    <recommendedName>
        <fullName evidence="1">N-acetyltransferase domain-containing protein</fullName>
    </recommendedName>
</protein>
<dbReference type="AlphaFoldDB" id="Q0VM68"/>
<dbReference type="SUPFAM" id="SSF55729">
    <property type="entry name" value="Acyl-CoA N-acyltransferases (Nat)"/>
    <property type="match status" value="1"/>
</dbReference>
<organism evidence="2 3">
    <name type="scientific">Alcanivorax borkumensis (strain ATCC 700651 / DSM 11573 / NCIMB 13689 / SK2)</name>
    <dbReference type="NCBI Taxonomy" id="393595"/>
    <lineage>
        <taxon>Bacteria</taxon>
        <taxon>Pseudomonadati</taxon>
        <taxon>Pseudomonadota</taxon>
        <taxon>Gammaproteobacteria</taxon>
        <taxon>Oceanospirillales</taxon>
        <taxon>Alcanivoracaceae</taxon>
        <taxon>Alcanivorax</taxon>
    </lineage>
</organism>
<evidence type="ECO:0000313" key="2">
    <source>
        <dbReference type="EMBL" id="CAL17730.1"/>
    </source>
</evidence>
<dbReference type="Proteomes" id="UP000008871">
    <property type="component" value="Chromosome"/>
</dbReference>
<evidence type="ECO:0000313" key="3">
    <source>
        <dbReference type="Proteomes" id="UP000008871"/>
    </source>
</evidence>
<dbReference type="RefSeq" id="WP_011589557.1">
    <property type="nucleotide sequence ID" value="NC_008260.1"/>
</dbReference>
<sequence length="107" mass="11818">MPISVEAHTLSENQCEAFAKVLRDAPQYRQKLADAVASGQGRLFAAHFNGQRVAIALIEEKQPQLAWMVVHPATQGRGVGKDFLRLIGQQLGENLTLPDHCQTQRSL</sequence>
<feature type="domain" description="N-acetyltransferase" evidence="1">
    <location>
        <begin position="7"/>
        <end position="90"/>
    </location>
</feature>
<gene>
    <name evidence="2" type="ordered locus">ABO_2282</name>
</gene>
<keyword evidence="3" id="KW-1185">Reference proteome</keyword>
<dbReference type="Pfam" id="PF13673">
    <property type="entry name" value="Acetyltransf_10"/>
    <property type="match status" value="1"/>
</dbReference>
<dbReference type="STRING" id="393595.ABO_2282"/>
<proteinExistence type="predicted"/>
<dbReference type="Gene3D" id="3.40.630.30">
    <property type="match status" value="1"/>
</dbReference>
<dbReference type="HOGENOM" id="CLU_2204491_0_0_6"/>
<name>Q0VM68_ALCBS</name>
<evidence type="ECO:0000259" key="1">
    <source>
        <dbReference type="Pfam" id="PF13673"/>
    </source>
</evidence>
<dbReference type="InterPro" id="IPR000182">
    <property type="entry name" value="GNAT_dom"/>
</dbReference>
<accession>Q0VM68</accession>
<dbReference type="KEGG" id="abo:ABO_2282"/>
<reference evidence="2 3" key="1">
    <citation type="journal article" date="2006" name="Nat. Biotechnol.">
        <title>Genome sequence of the ubiquitous hydrocarbon-degrading marine bacterium Alcanivorax borkumensis.</title>
        <authorList>
            <person name="Schneiker S."/>
            <person name="Martins dos Santos V.A.P."/>
            <person name="Bartels D."/>
            <person name="Bekel T."/>
            <person name="Brecht M."/>
            <person name="Buhrmester J."/>
            <person name="Chernikova T.N."/>
            <person name="Denaro R."/>
            <person name="Ferrer M."/>
            <person name="Gertler C."/>
            <person name="Goesmann A."/>
            <person name="Golyshina O.V."/>
            <person name="Kaminski F."/>
            <person name="Khachane A.N."/>
            <person name="Lang S."/>
            <person name="Linke B."/>
            <person name="McHardy A.C."/>
            <person name="Meyer F."/>
            <person name="Nechitaylo T."/>
            <person name="Puehler A."/>
            <person name="Regenhardt D."/>
            <person name="Rupp O."/>
            <person name="Sabirova J.S."/>
            <person name="Selbitschka W."/>
            <person name="Yakimov M.M."/>
            <person name="Timmis K.N."/>
            <person name="Vorhoelter F.-J."/>
            <person name="Weidner S."/>
            <person name="Kaiser O."/>
            <person name="Golyshin P.N."/>
        </authorList>
    </citation>
    <scope>NUCLEOTIDE SEQUENCE [LARGE SCALE GENOMIC DNA]</scope>
    <source>
        <strain evidence="3">ATCC 700651 / DSM 11573 / NCIMB 13689 / SK2</strain>
    </source>
</reference>
<dbReference type="EMBL" id="AM286690">
    <property type="protein sequence ID" value="CAL17730.1"/>
    <property type="molecule type" value="Genomic_DNA"/>
</dbReference>